<dbReference type="Proteomes" id="UP000178429">
    <property type="component" value="Unassembled WGS sequence"/>
</dbReference>
<dbReference type="InterPro" id="IPR014729">
    <property type="entry name" value="Rossmann-like_a/b/a_fold"/>
</dbReference>
<dbReference type="InterPro" id="IPR017932">
    <property type="entry name" value="GATase_2_dom"/>
</dbReference>
<protein>
    <recommendedName>
        <fullName evidence="4">Glutamine amidotransferase type-2 domain-containing protein</fullName>
    </recommendedName>
</protein>
<dbReference type="SUPFAM" id="SSF52402">
    <property type="entry name" value="Adenine nucleotide alpha hydrolases-like"/>
    <property type="match status" value="1"/>
</dbReference>
<evidence type="ECO:0000313" key="5">
    <source>
        <dbReference type="EMBL" id="OGM70604.1"/>
    </source>
</evidence>
<dbReference type="STRING" id="1802525.A2975_00115"/>
<evidence type="ECO:0000313" key="6">
    <source>
        <dbReference type="Proteomes" id="UP000178429"/>
    </source>
</evidence>
<dbReference type="GO" id="GO:0004066">
    <property type="term" value="F:asparagine synthase (glutamine-hydrolyzing) activity"/>
    <property type="evidence" value="ECO:0007669"/>
    <property type="project" value="InterPro"/>
</dbReference>
<proteinExistence type="predicted"/>
<dbReference type="PROSITE" id="PS51278">
    <property type="entry name" value="GATASE_TYPE_2"/>
    <property type="match status" value="1"/>
</dbReference>
<dbReference type="InterPro" id="IPR050795">
    <property type="entry name" value="Asn_Synthetase"/>
</dbReference>
<dbReference type="InterPro" id="IPR001962">
    <property type="entry name" value="Asn_synthase"/>
</dbReference>
<dbReference type="Pfam" id="PF00733">
    <property type="entry name" value="Asn_synthase"/>
    <property type="match status" value="2"/>
</dbReference>
<dbReference type="GO" id="GO:0006529">
    <property type="term" value="P:asparagine biosynthetic process"/>
    <property type="evidence" value="ECO:0007669"/>
    <property type="project" value="InterPro"/>
</dbReference>
<evidence type="ECO:0000256" key="1">
    <source>
        <dbReference type="ARBA" id="ARBA00022598"/>
    </source>
</evidence>
<keyword evidence="2" id="KW-0547">Nucleotide-binding</keyword>
<dbReference type="EMBL" id="MGHL01000003">
    <property type="protein sequence ID" value="OGM70604.1"/>
    <property type="molecule type" value="Genomic_DNA"/>
</dbReference>
<feature type="domain" description="Glutamine amidotransferase type-2" evidence="4">
    <location>
        <begin position="2"/>
        <end position="168"/>
    </location>
</feature>
<keyword evidence="1" id="KW-0436">Ligase</keyword>
<sequence>MCGILVYKNKGNNFYIQKRGQDFTSKVKRDGFTFVHNLLHITGQFTPQPYIEDDIVCLYNGEIYNHKFARSDGENLIPLYKKYGTDFPKHLDGEWAIALYDFNNKLALFATDLFATKPLWRNGLECASYESGVGGRKIPANTVEIVHFDGREESKTIHEWDLNQHKDTYDDWIVAFEKAVQKRVTKDCFLGVSSGYDSGAIVCALTKQGVDFKAYLIHDREEIGVLTQRMKLLPDHQYLPRSTDFEEDRVWVKTGVENFSYKGGEGSLQDDTAAIALSKICRLAHGEGRKVYLSGQGADEIIADYALWPKQSTFKGKFPQKLTLWKNFYDFCQYNYLGKEEYVAGSHSIETRYPFLDRAVVQEFLWLKPELKNKNYKAPLHEYLTRNSFPFAEGVKIGLGVRT</sequence>
<dbReference type="CDD" id="cd01991">
    <property type="entry name" value="Asn_synthase_B_C"/>
    <property type="match status" value="1"/>
</dbReference>
<dbReference type="GO" id="GO:0005524">
    <property type="term" value="F:ATP binding"/>
    <property type="evidence" value="ECO:0007669"/>
    <property type="project" value="UniProtKB-KW"/>
</dbReference>
<dbReference type="Pfam" id="PF13537">
    <property type="entry name" value="GATase_7"/>
    <property type="match status" value="1"/>
</dbReference>
<dbReference type="GO" id="GO:0005829">
    <property type="term" value="C:cytosol"/>
    <property type="evidence" value="ECO:0007669"/>
    <property type="project" value="TreeGrafter"/>
</dbReference>
<evidence type="ECO:0000256" key="2">
    <source>
        <dbReference type="ARBA" id="ARBA00022741"/>
    </source>
</evidence>
<keyword evidence="3" id="KW-0067">ATP-binding</keyword>
<dbReference type="PANTHER" id="PTHR11772:SF17">
    <property type="entry name" value="ASPARAGINE SYNTHETASE (EUROFUNG)"/>
    <property type="match status" value="1"/>
</dbReference>
<reference evidence="5 6" key="1">
    <citation type="journal article" date="2016" name="Nat. Commun.">
        <title>Thousands of microbial genomes shed light on interconnected biogeochemical processes in an aquifer system.</title>
        <authorList>
            <person name="Anantharaman K."/>
            <person name="Brown C.T."/>
            <person name="Hug L.A."/>
            <person name="Sharon I."/>
            <person name="Castelle C.J."/>
            <person name="Probst A.J."/>
            <person name="Thomas B.C."/>
            <person name="Singh A."/>
            <person name="Wilkins M.J."/>
            <person name="Karaoz U."/>
            <person name="Brodie E.L."/>
            <person name="Williams K.H."/>
            <person name="Hubbard S.S."/>
            <person name="Banfield J.F."/>
        </authorList>
    </citation>
    <scope>NUCLEOTIDE SEQUENCE [LARGE SCALE GENOMIC DNA]</scope>
</reference>
<accession>A0A1F8C2P5</accession>
<organism evidence="5 6">
    <name type="scientific">Candidatus Woesebacteria bacterium RIFCSPLOWO2_01_FULL_44_14</name>
    <dbReference type="NCBI Taxonomy" id="1802525"/>
    <lineage>
        <taxon>Bacteria</taxon>
        <taxon>Candidatus Woeseibacteriota</taxon>
    </lineage>
</organism>
<evidence type="ECO:0000256" key="3">
    <source>
        <dbReference type="ARBA" id="ARBA00022840"/>
    </source>
</evidence>
<comment type="caution">
    <text evidence="5">The sequence shown here is derived from an EMBL/GenBank/DDBJ whole genome shotgun (WGS) entry which is preliminary data.</text>
</comment>
<dbReference type="SUPFAM" id="SSF56235">
    <property type="entry name" value="N-terminal nucleophile aminohydrolases (Ntn hydrolases)"/>
    <property type="match status" value="1"/>
</dbReference>
<dbReference type="AlphaFoldDB" id="A0A1F8C2P5"/>
<dbReference type="Gene3D" id="3.40.50.620">
    <property type="entry name" value="HUPs"/>
    <property type="match status" value="1"/>
</dbReference>
<gene>
    <name evidence="5" type="ORF">A2975_00115</name>
</gene>
<name>A0A1F8C2P5_9BACT</name>
<dbReference type="Gene3D" id="3.60.20.10">
    <property type="entry name" value="Glutamine Phosphoribosylpyrophosphate, subunit 1, domain 1"/>
    <property type="match status" value="1"/>
</dbReference>
<dbReference type="PANTHER" id="PTHR11772">
    <property type="entry name" value="ASPARAGINE SYNTHETASE"/>
    <property type="match status" value="1"/>
</dbReference>
<evidence type="ECO:0000259" key="4">
    <source>
        <dbReference type="PROSITE" id="PS51278"/>
    </source>
</evidence>
<dbReference type="InterPro" id="IPR029055">
    <property type="entry name" value="Ntn_hydrolases_N"/>
</dbReference>